<proteinExistence type="predicted"/>
<dbReference type="EMBL" id="JXTC01000273">
    <property type="protein sequence ID" value="PON72183.1"/>
    <property type="molecule type" value="Genomic_DNA"/>
</dbReference>
<dbReference type="InParanoid" id="A0A2P5DFY2"/>
<gene>
    <name evidence="1" type="ORF">TorRG33x02_253030</name>
</gene>
<evidence type="ECO:0000313" key="2">
    <source>
        <dbReference type="Proteomes" id="UP000237000"/>
    </source>
</evidence>
<sequence length="125" mass="14096">METGEMPVGKQCKMKKPKLFNPWRMDKLQAYLILGDPTRVLLPACHGSMATSSEQLGKENYSQVLSSATSDVNGFIEERYQRYLLSQNGEIFVGKQVRKYPQGIGIQGKDLRSRSAFRSSFCALK</sequence>
<dbReference type="Proteomes" id="UP000237000">
    <property type="component" value="Unassembled WGS sequence"/>
</dbReference>
<accession>A0A2P5DFY2</accession>
<reference evidence="2" key="1">
    <citation type="submission" date="2016-06" db="EMBL/GenBank/DDBJ databases">
        <title>Parallel loss of symbiosis genes in relatives of nitrogen-fixing non-legume Parasponia.</title>
        <authorList>
            <person name="Van Velzen R."/>
            <person name="Holmer R."/>
            <person name="Bu F."/>
            <person name="Rutten L."/>
            <person name="Van Zeijl A."/>
            <person name="Liu W."/>
            <person name="Santuari L."/>
            <person name="Cao Q."/>
            <person name="Sharma T."/>
            <person name="Shen D."/>
            <person name="Roswanjaya Y."/>
            <person name="Wardhani T."/>
            <person name="Kalhor M.S."/>
            <person name="Jansen J."/>
            <person name="Van den Hoogen J."/>
            <person name="Gungor B."/>
            <person name="Hartog M."/>
            <person name="Hontelez J."/>
            <person name="Verver J."/>
            <person name="Yang W.-C."/>
            <person name="Schijlen E."/>
            <person name="Repin R."/>
            <person name="Schilthuizen M."/>
            <person name="Schranz E."/>
            <person name="Heidstra R."/>
            <person name="Miyata K."/>
            <person name="Fedorova E."/>
            <person name="Kohlen W."/>
            <person name="Bisseling T."/>
            <person name="Smit S."/>
            <person name="Geurts R."/>
        </authorList>
    </citation>
    <scope>NUCLEOTIDE SEQUENCE [LARGE SCALE GENOMIC DNA]</scope>
    <source>
        <strain evidence="2">cv. RG33-2</strain>
    </source>
</reference>
<dbReference type="AlphaFoldDB" id="A0A2P5DFY2"/>
<keyword evidence="2" id="KW-1185">Reference proteome</keyword>
<protein>
    <submittedName>
        <fullName evidence="1">Uncharacterized protein</fullName>
    </submittedName>
</protein>
<organism evidence="1 2">
    <name type="scientific">Trema orientale</name>
    <name type="common">Charcoal tree</name>
    <name type="synonym">Celtis orientalis</name>
    <dbReference type="NCBI Taxonomy" id="63057"/>
    <lineage>
        <taxon>Eukaryota</taxon>
        <taxon>Viridiplantae</taxon>
        <taxon>Streptophyta</taxon>
        <taxon>Embryophyta</taxon>
        <taxon>Tracheophyta</taxon>
        <taxon>Spermatophyta</taxon>
        <taxon>Magnoliopsida</taxon>
        <taxon>eudicotyledons</taxon>
        <taxon>Gunneridae</taxon>
        <taxon>Pentapetalae</taxon>
        <taxon>rosids</taxon>
        <taxon>fabids</taxon>
        <taxon>Rosales</taxon>
        <taxon>Cannabaceae</taxon>
        <taxon>Trema</taxon>
    </lineage>
</organism>
<name>A0A2P5DFY2_TREOI</name>
<evidence type="ECO:0000313" key="1">
    <source>
        <dbReference type="EMBL" id="PON72183.1"/>
    </source>
</evidence>
<comment type="caution">
    <text evidence="1">The sequence shown here is derived from an EMBL/GenBank/DDBJ whole genome shotgun (WGS) entry which is preliminary data.</text>
</comment>